<reference evidence="2 3" key="1">
    <citation type="submission" date="2018-04" db="EMBL/GenBank/DDBJ databases">
        <authorList>
            <person name="Vogel A."/>
        </authorList>
    </citation>
    <scope>NUCLEOTIDE SEQUENCE [LARGE SCALE GENOMIC DNA]</scope>
</reference>
<dbReference type="Proteomes" id="UP000595140">
    <property type="component" value="Unassembled WGS sequence"/>
</dbReference>
<keyword evidence="3" id="KW-1185">Reference proteome</keyword>
<sequence>MRRPRLASATSRGTHALVPWSTQARTQPSRGALKLGHSSSASATQARPHQLKLGLQQLPLGLGHLVRKLETPAGAEHWHYSPSPRNSSSA</sequence>
<evidence type="ECO:0000313" key="2">
    <source>
        <dbReference type="EMBL" id="VFQ71653.1"/>
    </source>
</evidence>
<name>A0A484L5N7_9ASTE</name>
<dbReference type="EMBL" id="OOIL02001046">
    <property type="protein sequence ID" value="VFQ71653.1"/>
    <property type="molecule type" value="Genomic_DNA"/>
</dbReference>
<feature type="compositionally biased region" description="Polar residues" evidence="1">
    <location>
        <begin position="37"/>
        <end position="47"/>
    </location>
</feature>
<feature type="compositionally biased region" description="Polar residues" evidence="1">
    <location>
        <begin position="20"/>
        <end position="29"/>
    </location>
</feature>
<gene>
    <name evidence="2" type="ORF">CCAM_LOCUS13429</name>
</gene>
<protein>
    <submittedName>
        <fullName evidence="2">Uncharacterized protein</fullName>
    </submittedName>
</protein>
<evidence type="ECO:0000313" key="3">
    <source>
        <dbReference type="Proteomes" id="UP000595140"/>
    </source>
</evidence>
<feature type="region of interest" description="Disordered" evidence="1">
    <location>
        <begin position="1"/>
        <end position="47"/>
    </location>
</feature>
<organism evidence="2 3">
    <name type="scientific">Cuscuta campestris</name>
    <dbReference type="NCBI Taxonomy" id="132261"/>
    <lineage>
        <taxon>Eukaryota</taxon>
        <taxon>Viridiplantae</taxon>
        <taxon>Streptophyta</taxon>
        <taxon>Embryophyta</taxon>
        <taxon>Tracheophyta</taxon>
        <taxon>Spermatophyta</taxon>
        <taxon>Magnoliopsida</taxon>
        <taxon>eudicotyledons</taxon>
        <taxon>Gunneridae</taxon>
        <taxon>Pentapetalae</taxon>
        <taxon>asterids</taxon>
        <taxon>lamiids</taxon>
        <taxon>Solanales</taxon>
        <taxon>Convolvulaceae</taxon>
        <taxon>Cuscuteae</taxon>
        <taxon>Cuscuta</taxon>
        <taxon>Cuscuta subgen. Grammica</taxon>
        <taxon>Cuscuta sect. Cleistogrammica</taxon>
    </lineage>
</organism>
<proteinExistence type="predicted"/>
<accession>A0A484L5N7</accession>
<dbReference type="AlphaFoldDB" id="A0A484L5N7"/>
<evidence type="ECO:0000256" key="1">
    <source>
        <dbReference type="SAM" id="MobiDB-lite"/>
    </source>
</evidence>